<dbReference type="EMBL" id="CAJVPM010008521">
    <property type="protein sequence ID" value="CAG8555827.1"/>
    <property type="molecule type" value="Genomic_DNA"/>
</dbReference>
<accession>A0ACA9LYE2</accession>
<organism evidence="1 2">
    <name type="scientific">Scutellospora calospora</name>
    <dbReference type="NCBI Taxonomy" id="85575"/>
    <lineage>
        <taxon>Eukaryota</taxon>
        <taxon>Fungi</taxon>
        <taxon>Fungi incertae sedis</taxon>
        <taxon>Mucoromycota</taxon>
        <taxon>Glomeromycotina</taxon>
        <taxon>Glomeromycetes</taxon>
        <taxon>Diversisporales</taxon>
        <taxon>Gigasporaceae</taxon>
        <taxon>Scutellospora</taxon>
    </lineage>
</organism>
<sequence>MACKEEKQQRALDLAKLLVTLKSLEAAIRIARFNNCHILADKICQFKE</sequence>
<protein>
    <submittedName>
        <fullName evidence="1">8752_t:CDS:1</fullName>
    </submittedName>
</protein>
<evidence type="ECO:0000313" key="2">
    <source>
        <dbReference type="Proteomes" id="UP000789860"/>
    </source>
</evidence>
<dbReference type="Proteomes" id="UP000789860">
    <property type="component" value="Unassembled WGS sequence"/>
</dbReference>
<keyword evidence="2" id="KW-1185">Reference proteome</keyword>
<evidence type="ECO:0000313" key="1">
    <source>
        <dbReference type="EMBL" id="CAG8555827.1"/>
    </source>
</evidence>
<proteinExistence type="predicted"/>
<reference evidence="1" key="1">
    <citation type="submission" date="2021-06" db="EMBL/GenBank/DDBJ databases">
        <authorList>
            <person name="Kallberg Y."/>
            <person name="Tangrot J."/>
            <person name="Rosling A."/>
        </authorList>
    </citation>
    <scope>NUCLEOTIDE SEQUENCE</scope>
    <source>
        <strain evidence="1">AU212A</strain>
    </source>
</reference>
<name>A0ACA9LYE2_9GLOM</name>
<gene>
    <name evidence="1" type="ORF">SCALOS_LOCUS5336</name>
</gene>
<comment type="caution">
    <text evidence="1">The sequence shown here is derived from an EMBL/GenBank/DDBJ whole genome shotgun (WGS) entry which is preliminary data.</text>
</comment>